<dbReference type="GeneID" id="9677056"/>
<name>C7YWR4_FUSV7</name>
<proteinExistence type="predicted"/>
<dbReference type="AlphaFoldDB" id="C7YWR4"/>
<dbReference type="InParanoid" id="C7YWR4"/>
<organism evidence="1 2">
    <name type="scientific">Fusarium vanettenii (strain ATCC MYA-4622 / CBS 123669 / FGSC 9596 / NRRL 45880 / 77-13-4)</name>
    <name type="common">Fusarium solani subsp. pisi</name>
    <dbReference type="NCBI Taxonomy" id="660122"/>
    <lineage>
        <taxon>Eukaryota</taxon>
        <taxon>Fungi</taxon>
        <taxon>Dikarya</taxon>
        <taxon>Ascomycota</taxon>
        <taxon>Pezizomycotina</taxon>
        <taxon>Sordariomycetes</taxon>
        <taxon>Hypocreomycetidae</taxon>
        <taxon>Hypocreales</taxon>
        <taxon>Nectriaceae</taxon>
        <taxon>Fusarium</taxon>
        <taxon>Fusarium solani species complex</taxon>
        <taxon>Fusarium vanettenii</taxon>
    </lineage>
</organism>
<dbReference type="KEGG" id="nhe:NECHADRAFT_82756"/>
<dbReference type="Proteomes" id="UP000005206">
    <property type="component" value="Chromosome 7"/>
</dbReference>
<dbReference type="EMBL" id="GG698902">
    <property type="protein sequence ID" value="EEU43706.1"/>
    <property type="molecule type" value="Genomic_DNA"/>
</dbReference>
<evidence type="ECO:0000313" key="2">
    <source>
        <dbReference type="Proteomes" id="UP000005206"/>
    </source>
</evidence>
<dbReference type="VEuPathDB" id="FungiDB:NECHADRAFT_82756"/>
<dbReference type="OrthoDB" id="5074893at2759"/>
<protein>
    <submittedName>
        <fullName evidence="1">Uncharacterized protein</fullName>
    </submittedName>
</protein>
<gene>
    <name evidence="1" type="ORF">NECHADRAFT_82756</name>
</gene>
<reference evidence="1 2" key="1">
    <citation type="journal article" date="2009" name="PLoS Genet.">
        <title>The genome of Nectria haematococca: contribution of supernumerary chromosomes to gene expansion.</title>
        <authorList>
            <person name="Coleman J.J."/>
            <person name="Rounsley S.D."/>
            <person name="Rodriguez-Carres M."/>
            <person name="Kuo A."/>
            <person name="Wasmann C.C."/>
            <person name="Grimwood J."/>
            <person name="Schmutz J."/>
            <person name="Taga M."/>
            <person name="White G.J."/>
            <person name="Zhou S."/>
            <person name="Schwartz D.C."/>
            <person name="Freitag M."/>
            <person name="Ma L.J."/>
            <person name="Danchin E.G."/>
            <person name="Henrissat B."/>
            <person name="Coutinho P.M."/>
            <person name="Nelson D.R."/>
            <person name="Straney D."/>
            <person name="Napoli C.A."/>
            <person name="Barker B.M."/>
            <person name="Gribskov M."/>
            <person name="Rep M."/>
            <person name="Kroken S."/>
            <person name="Molnar I."/>
            <person name="Rensing C."/>
            <person name="Kennell J.C."/>
            <person name="Zamora J."/>
            <person name="Farman M.L."/>
            <person name="Selker E.U."/>
            <person name="Salamov A."/>
            <person name="Shapiro H."/>
            <person name="Pangilinan J."/>
            <person name="Lindquist E."/>
            <person name="Lamers C."/>
            <person name="Grigoriev I.V."/>
            <person name="Geiser D.M."/>
            <person name="Covert S.F."/>
            <person name="Temporini E."/>
            <person name="Vanetten H.D."/>
        </authorList>
    </citation>
    <scope>NUCLEOTIDE SEQUENCE [LARGE SCALE GENOMIC DNA]</scope>
    <source>
        <strain evidence="2">ATCC MYA-4622 / CBS 123669 / FGSC 9596 / NRRL 45880 / 77-13-4</strain>
    </source>
</reference>
<dbReference type="RefSeq" id="XP_003049419.1">
    <property type="nucleotide sequence ID" value="XM_003049373.1"/>
</dbReference>
<dbReference type="HOGENOM" id="CLU_1185294_0_0_1"/>
<sequence length="234" mass="26135">MVSQPIPDGSGKPVTLDQQLYLEENAIQDNDGMAGMTADLAGNADTETQCQAPEANPQSPEMATIVSAITTAYSNGQLTRKDVQDMLTGQLDAQWQTIRQYDQDWRERSQGRNAARMSTSEWVTSSEWTTPFKKSDSTEIDCLRGVVGERNYLRFRRDEQNLALSQWLVDTNGCASTCPVRAEETVLKRYKLFRDLLGKMMYGLNSRGESGQILDLGRSAYLGAYALRVLWLGS</sequence>
<evidence type="ECO:0000313" key="1">
    <source>
        <dbReference type="EMBL" id="EEU43706.1"/>
    </source>
</evidence>
<accession>C7YWR4</accession>
<keyword evidence="2" id="KW-1185">Reference proteome</keyword>